<reference evidence="6 8" key="2">
    <citation type="submission" date="2020-03" db="EMBL/GenBank/DDBJ databases">
        <title>Characterization of ganglioside-mimicking enterococci.</title>
        <authorList>
            <person name="Patry R.T."/>
            <person name="Nothaft H."/>
            <person name="Bridger R."/>
            <person name="Shajahan A."/>
            <person name="Huynh S."/>
            <person name="Sanchez S."/>
            <person name="Azadi P."/>
            <person name="Cooper K."/>
            <person name="Miller W.G."/>
            <person name="Parker C.T."/>
            <person name="Wells L."/>
            <person name="Szymanski C.M."/>
        </authorList>
    </citation>
    <scope>NUCLEOTIDE SEQUENCE [LARGE SCALE GENOMIC DNA]</scope>
    <source>
        <strain evidence="6 8">EGM181</strain>
    </source>
</reference>
<feature type="domain" description="Transcobalamin-like C-terminal" evidence="2">
    <location>
        <begin position="71"/>
        <end position="137"/>
    </location>
</feature>
<accession>A0A2K3QSI7</accession>
<dbReference type="EMBL" id="JABXJK010000075">
    <property type="protein sequence ID" value="MBA0973597.1"/>
    <property type="molecule type" value="Genomic_DNA"/>
</dbReference>
<evidence type="ECO:0000313" key="8">
    <source>
        <dbReference type="Proteomes" id="UP000516696"/>
    </source>
</evidence>
<dbReference type="Proteomes" id="UP000571857">
    <property type="component" value="Unassembled WGS sequence"/>
</dbReference>
<feature type="signal peptide" evidence="1">
    <location>
        <begin position="1"/>
        <end position="23"/>
    </location>
</feature>
<evidence type="ECO:0000313" key="4">
    <source>
        <dbReference type="EMBL" id="MDL4937207.1"/>
    </source>
</evidence>
<evidence type="ECO:0000256" key="1">
    <source>
        <dbReference type="SAM" id="SignalP"/>
    </source>
</evidence>
<proteinExistence type="predicted"/>
<reference evidence="4 10" key="4">
    <citation type="submission" date="2023-06" db="EMBL/GenBank/DDBJ databases">
        <title>Acute promotion of culturable opportunistic pathogens and persistent increase of antibiotic resistance following antibiotic exposure in mouse gut microbiota.</title>
        <authorList>
            <person name="Li L."/>
            <person name="Wang B."/>
            <person name="Sun Y."/>
            <person name="Wang M."/>
            <person name="Xu H."/>
        </authorList>
    </citation>
    <scope>NUCLEOTIDE SEQUENCE [LARGE SCALE GENOMIC DNA]</scope>
    <source>
        <strain evidence="4 10">CRI2_2</strain>
    </source>
</reference>
<name>A0A2K3QSI7_ENTGA</name>
<dbReference type="Proteomes" id="UP000439965">
    <property type="component" value="Unassembled WGS sequence"/>
</dbReference>
<protein>
    <submittedName>
        <fullName evidence="5">DUF4430 domain-containing protein</fullName>
    </submittedName>
</protein>
<evidence type="ECO:0000313" key="9">
    <source>
        <dbReference type="Proteomes" id="UP000571857"/>
    </source>
</evidence>
<keyword evidence="1" id="KW-0732">Signal</keyword>
<evidence type="ECO:0000313" key="5">
    <source>
        <dbReference type="EMBL" id="MXS26350.1"/>
    </source>
</evidence>
<dbReference type="EMBL" id="JASUBT010000014">
    <property type="protein sequence ID" value="MDL4937207.1"/>
    <property type="molecule type" value="Genomic_DNA"/>
</dbReference>
<gene>
    <name evidence="6" type="ORF">EGM181_09260</name>
    <name evidence="5" type="ORF">GTI89_09795</name>
    <name evidence="3" type="ORF">HWH42_13570</name>
    <name evidence="4" type="ORF">QRX88_16010</name>
</gene>
<reference evidence="5 7" key="1">
    <citation type="submission" date="2019-04" db="EMBL/GenBank/DDBJ databases">
        <title>Step-wise assembly of the neonatal virome modulated by breast feeding.</title>
        <authorList>
            <person name="Liang G."/>
            <person name="Bushman F."/>
        </authorList>
    </citation>
    <scope>NUCLEOTIDE SEQUENCE [LARGE SCALE GENOMIC DNA]</scope>
    <source>
        <strain evidence="5 7">E3404</strain>
    </source>
</reference>
<reference evidence="3 9" key="3">
    <citation type="submission" date="2020-06" db="EMBL/GenBank/DDBJ databases">
        <title>Crossreactivity between MHC class I-restricted antigens from cancer cells and an enterococcal bacteriophage.</title>
        <authorList>
            <person name="Fluckiger A."/>
            <person name="Daillere R."/>
            <person name="Sassi M."/>
            <person name="Cattoir V."/>
            <person name="Kroemer G."/>
            <person name="Zitvogel L."/>
        </authorList>
    </citation>
    <scope>NUCLEOTIDE SEQUENCE [LARGE SCALE GENOMIC DNA]</scope>
    <source>
        <strain evidence="3 9">EG4</strain>
    </source>
</reference>
<evidence type="ECO:0000313" key="6">
    <source>
        <dbReference type="EMBL" id="QOG27420.1"/>
    </source>
</evidence>
<dbReference type="Pfam" id="PF14478">
    <property type="entry name" value="DUF4430"/>
    <property type="match status" value="1"/>
</dbReference>
<dbReference type="InterPro" id="IPR027954">
    <property type="entry name" value="Transcobalamin-like_C"/>
</dbReference>
<dbReference type="Proteomes" id="UP001241571">
    <property type="component" value="Unassembled WGS sequence"/>
</dbReference>
<evidence type="ECO:0000259" key="2">
    <source>
        <dbReference type="Pfam" id="PF14478"/>
    </source>
</evidence>
<dbReference type="Gene3D" id="2.170.130.30">
    <property type="match status" value="1"/>
</dbReference>
<dbReference type="RefSeq" id="WP_005473251.1">
    <property type="nucleotide sequence ID" value="NZ_BSYC01000001.1"/>
</dbReference>
<dbReference type="EMBL" id="CP050485">
    <property type="protein sequence ID" value="QOG27420.1"/>
    <property type="molecule type" value="Genomic_DNA"/>
</dbReference>
<dbReference type="AlphaFoldDB" id="A0A2K3QSI7"/>
<dbReference type="EMBL" id="WVTI01000007">
    <property type="protein sequence ID" value="MXS26350.1"/>
    <property type="molecule type" value="Genomic_DNA"/>
</dbReference>
<dbReference type="Proteomes" id="UP000516696">
    <property type="component" value="Chromosome"/>
</dbReference>
<evidence type="ECO:0000313" key="3">
    <source>
        <dbReference type="EMBL" id="MBA0973597.1"/>
    </source>
</evidence>
<sequence length="138" mass="15185">MKRIVIFSLLWLAGIGLSGCSEATTQTTTTGSNQATASSVVKQQTAEISFVNKTDAQPEQIPAKTVSFKEGTSLMEIMKENFDLVEDKGMITSIEGLAQDEAAGYYWTYTINDEMVNTGAKDTSLTEKDRVVFTYEKF</sequence>
<evidence type="ECO:0000313" key="7">
    <source>
        <dbReference type="Proteomes" id="UP000439965"/>
    </source>
</evidence>
<dbReference type="GeneID" id="93224186"/>
<dbReference type="PROSITE" id="PS51257">
    <property type="entry name" value="PROKAR_LIPOPROTEIN"/>
    <property type="match status" value="1"/>
</dbReference>
<feature type="chain" id="PRO_5044383396" evidence="1">
    <location>
        <begin position="24"/>
        <end position="138"/>
    </location>
</feature>
<evidence type="ECO:0000313" key="10">
    <source>
        <dbReference type="Proteomes" id="UP001241571"/>
    </source>
</evidence>
<organism evidence="5 7">
    <name type="scientific">Enterococcus gallinarum</name>
    <dbReference type="NCBI Taxonomy" id="1353"/>
    <lineage>
        <taxon>Bacteria</taxon>
        <taxon>Bacillati</taxon>
        <taxon>Bacillota</taxon>
        <taxon>Bacilli</taxon>
        <taxon>Lactobacillales</taxon>
        <taxon>Enterococcaceae</taxon>
        <taxon>Enterococcus</taxon>
    </lineage>
</organism>